<keyword evidence="2" id="KW-1185">Reference proteome</keyword>
<dbReference type="Proteomes" id="UP000821865">
    <property type="component" value="Chromosome 7"/>
</dbReference>
<organism evidence="1 2">
    <name type="scientific">Dermacentor silvarum</name>
    <name type="common">Tick</name>
    <dbReference type="NCBI Taxonomy" id="543639"/>
    <lineage>
        <taxon>Eukaryota</taxon>
        <taxon>Metazoa</taxon>
        <taxon>Ecdysozoa</taxon>
        <taxon>Arthropoda</taxon>
        <taxon>Chelicerata</taxon>
        <taxon>Arachnida</taxon>
        <taxon>Acari</taxon>
        <taxon>Parasitiformes</taxon>
        <taxon>Ixodida</taxon>
        <taxon>Ixodoidea</taxon>
        <taxon>Ixodidae</taxon>
        <taxon>Rhipicephalinae</taxon>
        <taxon>Dermacentor</taxon>
    </lineage>
</organism>
<protein>
    <submittedName>
        <fullName evidence="1">Uncharacterized protein</fullName>
    </submittedName>
</protein>
<name>A0ACB8CD17_DERSI</name>
<comment type="caution">
    <text evidence="1">The sequence shown here is derived from an EMBL/GenBank/DDBJ whole genome shotgun (WGS) entry which is preliminary data.</text>
</comment>
<dbReference type="EMBL" id="CM023476">
    <property type="protein sequence ID" value="KAH7940645.1"/>
    <property type="molecule type" value="Genomic_DNA"/>
</dbReference>
<evidence type="ECO:0000313" key="2">
    <source>
        <dbReference type="Proteomes" id="UP000821865"/>
    </source>
</evidence>
<reference evidence="1" key="1">
    <citation type="submission" date="2020-05" db="EMBL/GenBank/DDBJ databases">
        <title>Large-scale comparative analyses of tick genomes elucidate their genetic diversity and vector capacities.</title>
        <authorList>
            <person name="Jia N."/>
            <person name="Wang J."/>
            <person name="Shi W."/>
            <person name="Du L."/>
            <person name="Sun Y."/>
            <person name="Zhan W."/>
            <person name="Jiang J."/>
            <person name="Wang Q."/>
            <person name="Zhang B."/>
            <person name="Ji P."/>
            <person name="Sakyi L.B."/>
            <person name="Cui X."/>
            <person name="Yuan T."/>
            <person name="Jiang B."/>
            <person name="Yang W."/>
            <person name="Lam T.T.-Y."/>
            <person name="Chang Q."/>
            <person name="Ding S."/>
            <person name="Wang X."/>
            <person name="Zhu J."/>
            <person name="Ruan X."/>
            <person name="Zhao L."/>
            <person name="Wei J."/>
            <person name="Que T."/>
            <person name="Du C."/>
            <person name="Cheng J."/>
            <person name="Dai P."/>
            <person name="Han X."/>
            <person name="Huang E."/>
            <person name="Gao Y."/>
            <person name="Liu J."/>
            <person name="Shao H."/>
            <person name="Ye R."/>
            <person name="Li L."/>
            <person name="Wei W."/>
            <person name="Wang X."/>
            <person name="Wang C."/>
            <person name="Yang T."/>
            <person name="Huo Q."/>
            <person name="Li W."/>
            <person name="Guo W."/>
            <person name="Chen H."/>
            <person name="Zhou L."/>
            <person name="Ni X."/>
            <person name="Tian J."/>
            <person name="Zhou Y."/>
            <person name="Sheng Y."/>
            <person name="Liu T."/>
            <person name="Pan Y."/>
            <person name="Xia L."/>
            <person name="Li J."/>
            <person name="Zhao F."/>
            <person name="Cao W."/>
        </authorList>
    </citation>
    <scope>NUCLEOTIDE SEQUENCE</scope>
    <source>
        <strain evidence="1">Dsil-2018</strain>
    </source>
</reference>
<proteinExistence type="predicted"/>
<gene>
    <name evidence="1" type="ORF">HPB49_002744</name>
</gene>
<sequence>MKVEATLILFRISLEQYNLRQTTVLCDGDSRSYLALQGDKVYGYIPIEKEDCVNHAQERTGTSLRNCVAKRRGPGLESLGGKGCLTGDLINNLSSYYGWALKTHKGDVDAMQRAVMATYHVTSNDNVANPTFCPTGPDSWCKQNAAKVKGEPAPKHRRKLPPHVCQALLPIYECLSDKKLLQLMPA</sequence>
<accession>A0ACB8CD17</accession>
<evidence type="ECO:0000313" key="1">
    <source>
        <dbReference type="EMBL" id="KAH7940645.1"/>
    </source>
</evidence>